<dbReference type="EMBL" id="JAACVF010000178">
    <property type="protein sequence ID" value="NCN65613.1"/>
    <property type="molecule type" value="Genomic_DNA"/>
</dbReference>
<evidence type="ECO:0000313" key="18">
    <source>
        <dbReference type="EMBL" id="NCS92050.1"/>
    </source>
</evidence>
<gene>
    <name evidence="14" type="primary">lig</name>
    <name evidence="18" type="ORF">GW779_06610</name>
    <name evidence="17" type="ORF">GW910_06110</name>
</gene>
<dbReference type="Gene3D" id="3.30.470.30">
    <property type="entry name" value="DNA ligase/mRNA capping enzyme"/>
    <property type="match status" value="1"/>
</dbReference>
<reference evidence="18" key="1">
    <citation type="submission" date="2019-11" db="EMBL/GenBank/DDBJ databases">
        <title>Lipid analysis of CO2-rich subsurface aquifers suggests an autotrophy-based deep biosphere with lysolipids enriched in CPR bacteria.</title>
        <authorList>
            <person name="Probst A.J."/>
            <person name="Elling F.J."/>
            <person name="Castelle C.J."/>
            <person name="Zhu Q."/>
            <person name="Elvert M."/>
            <person name="Birarda G."/>
            <person name="Holman H.-Y."/>
            <person name="Lane K.R."/>
            <person name="Ladd B."/>
            <person name="Ryan M.C."/>
            <person name="Woyke T."/>
            <person name="Hinrichs K.-U."/>
            <person name="Banfield J.F."/>
        </authorList>
    </citation>
    <scope>NUCLEOTIDE SEQUENCE</scope>
    <source>
        <strain evidence="17">CG_2015-01_33_1645</strain>
        <strain evidence="18">CG_2015-04_33_537</strain>
    </source>
</reference>
<evidence type="ECO:0000256" key="13">
    <source>
        <dbReference type="ARBA" id="ARBA00023306"/>
    </source>
</evidence>
<dbReference type="Pfam" id="PF04679">
    <property type="entry name" value="DNA_ligase_A_C"/>
    <property type="match status" value="1"/>
</dbReference>
<evidence type="ECO:0000256" key="11">
    <source>
        <dbReference type="ARBA" id="ARBA00023172"/>
    </source>
</evidence>
<dbReference type="InterPro" id="IPR050191">
    <property type="entry name" value="ATP-dep_DNA_ligase"/>
</dbReference>
<dbReference type="InterPro" id="IPR012340">
    <property type="entry name" value="NA-bd_OB-fold"/>
</dbReference>
<accession>A0A8J7YY51</accession>
<dbReference type="GO" id="GO:0006273">
    <property type="term" value="P:lagging strand elongation"/>
    <property type="evidence" value="ECO:0007669"/>
    <property type="project" value="TreeGrafter"/>
</dbReference>
<feature type="binding site" evidence="14">
    <location>
        <position position="303"/>
    </location>
    <ligand>
        <name>ATP</name>
        <dbReference type="ChEBI" id="CHEBI:30616"/>
    </ligand>
</feature>
<proteinExistence type="inferred from homology"/>
<feature type="binding site" evidence="14">
    <location>
        <position position="432"/>
    </location>
    <ligand>
        <name>ATP</name>
        <dbReference type="ChEBI" id="CHEBI:30616"/>
    </ligand>
</feature>
<dbReference type="Proteomes" id="UP000738826">
    <property type="component" value="Unassembled WGS sequence"/>
</dbReference>
<dbReference type="GO" id="GO:0006310">
    <property type="term" value="P:DNA recombination"/>
    <property type="evidence" value="ECO:0007669"/>
    <property type="project" value="UniProtKB-UniRule"/>
</dbReference>
<evidence type="ECO:0000256" key="5">
    <source>
        <dbReference type="ARBA" id="ARBA00022705"/>
    </source>
</evidence>
<evidence type="ECO:0000256" key="10">
    <source>
        <dbReference type="ARBA" id="ARBA00022842"/>
    </source>
</evidence>
<dbReference type="HAMAP" id="MF_00407">
    <property type="entry name" value="DNA_ligase"/>
    <property type="match status" value="1"/>
</dbReference>
<feature type="binding site" evidence="14">
    <location>
        <position position="251"/>
    </location>
    <ligand>
        <name>ATP</name>
        <dbReference type="ChEBI" id="CHEBI:30616"/>
    </ligand>
</feature>
<evidence type="ECO:0000256" key="2">
    <source>
        <dbReference type="ARBA" id="ARBA00013308"/>
    </source>
</evidence>
<evidence type="ECO:0000256" key="3">
    <source>
        <dbReference type="ARBA" id="ARBA00022598"/>
    </source>
</evidence>
<feature type="active site" description="N6-AMP-lysine intermediate" evidence="14">
    <location>
        <position position="253"/>
    </location>
</feature>
<dbReference type="GO" id="GO:0071897">
    <property type="term" value="P:DNA biosynthetic process"/>
    <property type="evidence" value="ECO:0007669"/>
    <property type="project" value="InterPro"/>
</dbReference>
<dbReference type="NCBIfam" id="TIGR00574">
    <property type="entry name" value="dnl1"/>
    <property type="match status" value="1"/>
</dbReference>
<keyword evidence="7 14" id="KW-0547">Nucleotide-binding</keyword>
<keyword evidence="8 14" id="KW-0227">DNA damage</keyword>
<evidence type="ECO:0000259" key="16">
    <source>
        <dbReference type="PROSITE" id="PS50160"/>
    </source>
</evidence>
<dbReference type="SUPFAM" id="SSF117018">
    <property type="entry name" value="ATP-dependent DNA ligase DNA-binding domain"/>
    <property type="match status" value="1"/>
</dbReference>
<dbReference type="GO" id="GO:0051301">
    <property type="term" value="P:cell division"/>
    <property type="evidence" value="ECO:0007669"/>
    <property type="project" value="UniProtKB-KW"/>
</dbReference>
<keyword evidence="13 14" id="KW-0131">Cell cycle</keyword>
<dbReference type="PANTHER" id="PTHR45674">
    <property type="entry name" value="DNA LIGASE 1/3 FAMILY MEMBER"/>
    <property type="match status" value="1"/>
</dbReference>
<dbReference type="PROSITE" id="PS50160">
    <property type="entry name" value="DNA_LIGASE_A3"/>
    <property type="match status" value="1"/>
</dbReference>
<keyword evidence="11 14" id="KW-0233">DNA recombination</keyword>
<dbReference type="InterPro" id="IPR000977">
    <property type="entry name" value="DNA_ligase_ATP-dep"/>
</dbReference>
<dbReference type="GO" id="GO:0006281">
    <property type="term" value="P:DNA repair"/>
    <property type="evidence" value="ECO:0007669"/>
    <property type="project" value="UniProtKB-UniRule"/>
</dbReference>
<dbReference type="FunFam" id="2.40.50.140:FF:000163">
    <property type="entry name" value="Probable DNA ligase"/>
    <property type="match status" value="1"/>
</dbReference>
<evidence type="ECO:0000256" key="15">
    <source>
        <dbReference type="RuleBase" id="RU004196"/>
    </source>
</evidence>
<dbReference type="Pfam" id="PF04675">
    <property type="entry name" value="DNA_ligase_A_N"/>
    <property type="match status" value="1"/>
</dbReference>
<dbReference type="InterPro" id="IPR036599">
    <property type="entry name" value="DNA_ligase_N_sf"/>
</dbReference>
<evidence type="ECO:0000313" key="19">
    <source>
        <dbReference type="Proteomes" id="UP000738826"/>
    </source>
</evidence>
<evidence type="ECO:0000256" key="6">
    <source>
        <dbReference type="ARBA" id="ARBA00022723"/>
    </source>
</evidence>
<dbReference type="InterPro" id="IPR012310">
    <property type="entry name" value="DNA_ligase_ATP-dep_cent"/>
</dbReference>
<keyword evidence="9 14" id="KW-0067">ATP-binding</keyword>
<comment type="caution">
    <text evidence="18">The sequence shown here is derived from an EMBL/GenBank/DDBJ whole genome shotgun (WGS) entry which is preliminary data.</text>
</comment>
<keyword evidence="5 14" id="KW-0235">DNA replication</keyword>
<keyword evidence="12 14" id="KW-0234">DNA repair</keyword>
<dbReference type="InterPro" id="IPR022865">
    <property type="entry name" value="DNA_ligae_ATP-dep_bac/arc"/>
</dbReference>
<keyword evidence="10 14" id="KW-0460">Magnesium</keyword>
<evidence type="ECO:0000256" key="1">
    <source>
        <dbReference type="ARBA" id="ARBA00007572"/>
    </source>
</evidence>
<dbReference type="GO" id="GO:0003677">
    <property type="term" value="F:DNA binding"/>
    <property type="evidence" value="ECO:0007669"/>
    <property type="project" value="InterPro"/>
</dbReference>
<dbReference type="GO" id="GO:0046872">
    <property type="term" value="F:metal ion binding"/>
    <property type="evidence" value="ECO:0007669"/>
    <property type="project" value="UniProtKB-KW"/>
</dbReference>
<feature type="domain" description="ATP-dependent DNA ligase family profile" evidence="16">
    <location>
        <begin position="343"/>
        <end position="467"/>
    </location>
</feature>
<keyword evidence="6 14" id="KW-0479">Metal-binding</keyword>
<evidence type="ECO:0000256" key="8">
    <source>
        <dbReference type="ARBA" id="ARBA00022763"/>
    </source>
</evidence>
<keyword evidence="4 14" id="KW-0132">Cell division</keyword>
<dbReference type="Pfam" id="PF01068">
    <property type="entry name" value="DNA_ligase_A_M"/>
    <property type="match status" value="1"/>
</dbReference>
<comment type="similarity">
    <text evidence="1 14 15">Belongs to the ATP-dependent DNA ligase family.</text>
</comment>
<evidence type="ECO:0000256" key="14">
    <source>
        <dbReference type="HAMAP-Rule" id="MF_00407"/>
    </source>
</evidence>
<dbReference type="EC" id="6.5.1.1" evidence="14"/>
<dbReference type="CDD" id="cd07901">
    <property type="entry name" value="Adenylation_DNA_ligase_Arch_LigB"/>
    <property type="match status" value="1"/>
</dbReference>
<dbReference type="AlphaFoldDB" id="A0A8J7YY51"/>
<feature type="binding site" evidence="14">
    <location>
        <position position="351"/>
    </location>
    <ligand>
        <name>ATP</name>
        <dbReference type="ChEBI" id="CHEBI:30616"/>
    </ligand>
</feature>
<name>A0A8J7YY51_9ARCH</name>
<feature type="binding site" evidence="14">
    <location>
        <position position="273"/>
    </location>
    <ligand>
        <name>ATP</name>
        <dbReference type="ChEBI" id="CHEBI:30616"/>
    </ligand>
</feature>
<evidence type="ECO:0000256" key="12">
    <source>
        <dbReference type="ARBA" id="ARBA00023204"/>
    </source>
</evidence>
<evidence type="ECO:0000313" key="17">
    <source>
        <dbReference type="EMBL" id="NCN65613.1"/>
    </source>
</evidence>
<dbReference type="SUPFAM" id="SSF50249">
    <property type="entry name" value="Nucleic acid-binding proteins"/>
    <property type="match status" value="1"/>
</dbReference>
<dbReference type="PROSITE" id="PS00697">
    <property type="entry name" value="DNA_LIGASE_A1"/>
    <property type="match status" value="1"/>
</dbReference>
<dbReference type="InterPro" id="IPR012309">
    <property type="entry name" value="DNA_ligase_ATP-dep_C"/>
</dbReference>
<evidence type="ECO:0000256" key="9">
    <source>
        <dbReference type="ARBA" id="ARBA00022840"/>
    </source>
</evidence>
<dbReference type="EMBL" id="JAACQH010000165">
    <property type="protein sequence ID" value="NCS92050.1"/>
    <property type="molecule type" value="Genomic_DNA"/>
</dbReference>
<dbReference type="Gene3D" id="2.40.50.140">
    <property type="entry name" value="Nucleic acid-binding proteins"/>
    <property type="match status" value="1"/>
</dbReference>
<feature type="binding site" evidence="14">
    <location>
        <position position="426"/>
    </location>
    <ligand>
        <name>ATP</name>
        <dbReference type="ChEBI" id="CHEBI:30616"/>
    </ligand>
</feature>
<dbReference type="FunFam" id="1.10.3260.10:FF:000007">
    <property type="entry name" value="DNA ligase"/>
    <property type="match status" value="1"/>
</dbReference>
<dbReference type="GO" id="GO:0003910">
    <property type="term" value="F:DNA ligase (ATP) activity"/>
    <property type="evidence" value="ECO:0007669"/>
    <property type="project" value="UniProtKB-UniRule"/>
</dbReference>
<organism evidence="18 19">
    <name type="scientific">Candidatus Altarchaeum hamiconexum</name>
    <dbReference type="NCBI Taxonomy" id="1803513"/>
    <lineage>
        <taxon>Archaea</taxon>
        <taxon>Candidatus Altarchaeota</taxon>
        <taxon>Candidatus Altiarchaeia</taxon>
        <taxon>Candidatus Altarchaeales</taxon>
        <taxon>Candidatus Altarchaeaceae</taxon>
        <taxon>Candidatus Altarchaeum</taxon>
    </lineage>
</organism>
<dbReference type="Proteomes" id="UP000768163">
    <property type="component" value="Unassembled WGS sequence"/>
</dbReference>
<keyword evidence="3 14" id="KW-0436">Ligase</keyword>
<evidence type="ECO:0000256" key="7">
    <source>
        <dbReference type="ARBA" id="ARBA00022741"/>
    </source>
</evidence>
<feature type="binding site" evidence="14">
    <location>
        <position position="258"/>
    </location>
    <ligand>
        <name>ATP</name>
        <dbReference type="ChEBI" id="CHEBI:30616"/>
    </ligand>
</feature>
<dbReference type="CDD" id="cd07972">
    <property type="entry name" value="OBF_DNA_ligase_Arch_LigB"/>
    <property type="match status" value="1"/>
</dbReference>
<dbReference type="SUPFAM" id="SSF56091">
    <property type="entry name" value="DNA ligase/mRNA capping enzyme, catalytic domain"/>
    <property type="match status" value="1"/>
</dbReference>
<protein>
    <recommendedName>
        <fullName evidence="2 14">DNA ligase</fullName>
        <ecNumber evidence="14">6.5.1.1</ecNumber>
    </recommendedName>
    <alternativeName>
        <fullName evidence="14">Polydeoxyribonucleotide synthase [ATP]</fullName>
    </alternativeName>
</protein>
<dbReference type="GO" id="GO:0005524">
    <property type="term" value="F:ATP binding"/>
    <property type="evidence" value="ECO:0007669"/>
    <property type="project" value="UniProtKB-UniRule"/>
</dbReference>
<comment type="function">
    <text evidence="14">DNA ligase that seals nicks in double-stranded DNA during DNA replication, DNA recombination and DNA repair.</text>
</comment>
<dbReference type="PROSITE" id="PS00333">
    <property type="entry name" value="DNA_LIGASE_A2"/>
    <property type="match status" value="1"/>
</dbReference>
<evidence type="ECO:0000256" key="4">
    <source>
        <dbReference type="ARBA" id="ARBA00022618"/>
    </source>
</evidence>
<comment type="cofactor">
    <cofactor evidence="14">
        <name>Mg(2+)</name>
        <dbReference type="ChEBI" id="CHEBI:18420"/>
    </cofactor>
</comment>
<sequence length="562" mass="63580">MDFIKIAEIFDKIDKEGITGRIELTKIVAKFIAGVSDEVLQIILLFFQGKTFPIWSNKELGIAENLVVKALSKTTGWKEEKIKAQIREEGDLGNVGGKILSGRIQHSLFSSEMENLTVKEVSDSFQKISECSGGGSQEKKMQLIGQILSKATETEAKFFVRLLLGEMRVGIGEGVIRDAIAIAYNVEPKLVERGYYLISDIGKVAGIAKANGNNGLENIVLEIGIPVRVMLAQKVNGVRDAIDEFGKCAFEVKYDGMRIQIQKNKAHIYLFTRRLENVTTQFPEIVRAVKENVQADKVIMEGETVAIHGTNKGNEEERRRPRVFQELSRRIKRKYDIDEIVGKIPVEINLFDILYLNGKPLMNEKFENRRKILENTVKTTEAFRLAEQTITDSIEDAEKFYNYALKSGHEGVMAKKLDAAYQAGSRAGYMYKIKPIMETLDVVIVGGTWGEGRRAQWLASFLLAIRDPVSNKFLTIGRLGTGFTDEQFKEMTEILKELIIREEGKEVEIKPNVVVEVAYEEIQKSPSYTSGYALRFPRLVRFRDDKSHEESDTVERVEELSR</sequence>
<dbReference type="Gene3D" id="1.10.3260.10">
    <property type="entry name" value="DNA ligase, ATP-dependent, N-terminal domain"/>
    <property type="match status" value="1"/>
</dbReference>
<dbReference type="InterPro" id="IPR016059">
    <property type="entry name" value="DNA_ligase_ATP-dep_CS"/>
</dbReference>
<comment type="catalytic activity">
    <reaction evidence="14">
        <text>ATP + (deoxyribonucleotide)n-3'-hydroxyl + 5'-phospho-(deoxyribonucleotide)m = (deoxyribonucleotide)n+m + AMP + diphosphate.</text>
        <dbReference type="EC" id="6.5.1.1"/>
    </reaction>
</comment>
<dbReference type="InterPro" id="IPR012308">
    <property type="entry name" value="DNA_ligase_ATP-dep_N"/>
</dbReference>
<dbReference type="PANTHER" id="PTHR45674:SF7">
    <property type="entry name" value="DNA LIGASE"/>
    <property type="match status" value="1"/>
</dbReference>